<dbReference type="SUPFAM" id="SSF50800">
    <property type="entry name" value="PK beta-barrel domain-like"/>
    <property type="match status" value="1"/>
</dbReference>
<comment type="cofactor">
    <cofactor evidence="1">
        <name>K(+)</name>
        <dbReference type="ChEBI" id="CHEBI:29103"/>
    </cofactor>
</comment>
<keyword evidence="10 13" id="KW-0460">Magnesium</keyword>
<feature type="domain" description="Pyruvate kinase C-terminal" evidence="16">
    <location>
        <begin position="474"/>
        <end position="587"/>
    </location>
</feature>
<dbReference type="OrthoDB" id="108365at2759"/>
<dbReference type="PRINTS" id="PR01050">
    <property type="entry name" value="PYRUVTKNASE"/>
</dbReference>
<keyword evidence="7" id="KW-0547">Nucleotide-binding</keyword>
<dbReference type="Gene3D" id="3.40.1380.20">
    <property type="entry name" value="Pyruvate kinase, C-terminal domain"/>
    <property type="match status" value="1"/>
</dbReference>
<evidence type="ECO:0000256" key="3">
    <source>
        <dbReference type="ARBA" id="ARBA00008663"/>
    </source>
</evidence>
<evidence type="ECO:0000256" key="13">
    <source>
        <dbReference type="RuleBase" id="RU000504"/>
    </source>
</evidence>
<protein>
    <recommendedName>
        <fullName evidence="4 13">Pyruvate kinase</fullName>
        <ecNumber evidence="4 13">2.7.1.40</ecNumber>
    </recommendedName>
</protein>
<name>L1JWE0_GUITC</name>
<dbReference type="InterPro" id="IPR001697">
    <property type="entry name" value="Pyr_Knase"/>
</dbReference>
<dbReference type="RefSeq" id="XP_005839500.1">
    <property type="nucleotide sequence ID" value="XM_005839443.1"/>
</dbReference>
<dbReference type="KEGG" id="gtt:GUITHDRAFT_101689"/>
<dbReference type="OMA" id="GIICTIX"/>
<dbReference type="InterPro" id="IPR040442">
    <property type="entry name" value="Pyrv_kinase-like_dom_sf"/>
</dbReference>
<feature type="compositionally biased region" description="Basic and acidic residues" evidence="14">
    <location>
        <begin position="24"/>
        <end position="38"/>
    </location>
</feature>
<evidence type="ECO:0000256" key="1">
    <source>
        <dbReference type="ARBA" id="ARBA00001958"/>
    </source>
</evidence>
<dbReference type="STRING" id="905079.L1JWE0"/>
<evidence type="ECO:0000313" key="19">
    <source>
        <dbReference type="Proteomes" id="UP000011087"/>
    </source>
</evidence>
<comment type="pathway">
    <text evidence="2 13">Carbohydrate degradation; glycolysis; pyruvate from D-glyceraldehyde 3-phosphate: step 5/5.</text>
</comment>
<comment type="similarity">
    <text evidence="3 13">Belongs to the pyruvate kinase family.</text>
</comment>
<dbReference type="HOGENOM" id="CLU_015439_0_0_1"/>
<dbReference type="eggNOG" id="KOG2323">
    <property type="taxonomic scope" value="Eukaryota"/>
</dbReference>
<evidence type="ECO:0000256" key="12">
    <source>
        <dbReference type="ARBA" id="ARBA00023317"/>
    </source>
</evidence>
<evidence type="ECO:0000256" key="5">
    <source>
        <dbReference type="ARBA" id="ARBA00022679"/>
    </source>
</evidence>
<keyword evidence="5 13" id="KW-0808">Transferase</keyword>
<feature type="domain" description="Pyruvate kinase barrel" evidence="15">
    <location>
        <begin position="126"/>
        <end position="437"/>
    </location>
</feature>
<dbReference type="GeneID" id="17309198"/>
<dbReference type="UniPathway" id="UPA00109">
    <property type="reaction ID" value="UER00188"/>
</dbReference>
<dbReference type="EnsemblProtists" id="EKX52520">
    <property type="protein sequence ID" value="EKX52520"/>
    <property type="gene ID" value="GUITHDRAFT_101689"/>
</dbReference>
<reference evidence="19" key="2">
    <citation type="submission" date="2012-11" db="EMBL/GenBank/DDBJ databases">
        <authorList>
            <person name="Kuo A."/>
            <person name="Curtis B.A."/>
            <person name="Tanifuji G."/>
            <person name="Burki F."/>
            <person name="Gruber A."/>
            <person name="Irimia M."/>
            <person name="Maruyama S."/>
            <person name="Arias M.C."/>
            <person name="Ball S.G."/>
            <person name="Gile G.H."/>
            <person name="Hirakawa Y."/>
            <person name="Hopkins J.F."/>
            <person name="Rensing S.A."/>
            <person name="Schmutz J."/>
            <person name="Symeonidi A."/>
            <person name="Elias M."/>
            <person name="Eveleigh R.J."/>
            <person name="Herman E.K."/>
            <person name="Klute M.J."/>
            <person name="Nakayama T."/>
            <person name="Obornik M."/>
            <person name="Reyes-Prieto A."/>
            <person name="Armbrust E.V."/>
            <person name="Aves S.J."/>
            <person name="Beiko R.G."/>
            <person name="Coutinho P."/>
            <person name="Dacks J.B."/>
            <person name="Durnford D.G."/>
            <person name="Fast N.M."/>
            <person name="Green B.R."/>
            <person name="Grisdale C."/>
            <person name="Hempe F."/>
            <person name="Henrissat B."/>
            <person name="Hoppner M.P."/>
            <person name="Ishida K.-I."/>
            <person name="Kim E."/>
            <person name="Koreny L."/>
            <person name="Kroth P.G."/>
            <person name="Liu Y."/>
            <person name="Malik S.-B."/>
            <person name="Maier U.G."/>
            <person name="McRose D."/>
            <person name="Mock T."/>
            <person name="Neilson J.A."/>
            <person name="Onodera N.T."/>
            <person name="Poole A.M."/>
            <person name="Pritham E.J."/>
            <person name="Richards T.A."/>
            <person name="Rocap G."/>
            <person name="Roy S.W."/>
            <person name="Sarai C."/>
            <person name="Schaack S."/>
            <person name="Shirato S."/>
            <person name="Slamovits C.H."/>
            <person name="Spencer D.F."/>
            <person name="Suzuki S."/>
            <person name="Worden A.Z."/>
            <person name="Zauner S."/>
            <person name="Barry K."/>
            <person name="Bell C."/>
            <person name="Bharti A.K."/>
            <person name="Crow J.A."/>
            <person name="Grimwood J."/>
            <person name="Kramer R."/>
            <person name="Lindquist E."/>
            <person name="Lucas S."/>
            <person name="Salamov A."/>
            <person name="McFadden G.I."/>
            <person name="Lane C.E."/>
            <person name="Keeling P.J."/>
            <person name="Gray M.W."/>
            <person name="Grigoriev I.V."/>
            <person name="Archibald J.M."/>
        </authorList>
    </citation>
    <scope>NUCLEOTIDE SEQUENCE</scope>
    <source>
        <strain evidence="19">CCMP2712</strain>
    </source>
</reference>
<organism evidence="17">
    <name type="scientific">Guillardia theta (strain CCMP2712)</name>
    <name type="common">Cryptophyte</name>
    <dbReference type="NCBI Taxonomy" id="905079"/>
    <lineage>
        <taxon>Eukaryota</taxon>
        <taxon>Cryptophyceae</taxon>
        <taxon>Pyrenomonadales</taxon>
        <taxon>Geminigeraceae</taxon>
        <taxon>Guillardia</taxon>
    </lineage>
</organism>
<dbReference type="InterPro" id="IPR011037">
    <property type="entry name" value="Pyrv_Knase-like_insert_dom_sf"/>
</dbReference>
<dbReference type="Gene3D" id="2.40.33.10">
    <property type="entry name" value="PK beta-barrel domain-like"/>
    <property type="match status" value="1"/>
</dbReference>
<dbReference type="GO" id="GO:0005524">
    <property type="term" value="F:ATP binding"/>
    <property type="evidence" value="ECO:0007669"/>
    <property type="project" value="UniProtKB-KW"/>
</dbReference>
<dbReference type="NCBIfam" id="TIGR01064">
    <property type="entry name" value="pyruv_kin"/>
    <property type="match status" value="1"/>
</dbReference>
<keyword evidence="12" id="KW-0670">Pyruvate</keyword>
<evidence type="ECO:0000259" key="16">
    <source>
        <dbReference type="Pfam" id="PF02887"/>
    </source>
</evidence>
<dbReference type="SUPFAM" id="SSF51621">
    <property type="entry name" value="Phosphoenolpyruvate/pyruvate domain"/>
    <property type="match status" value="1"/>
</dbReference>
<keyword evidence="6" id="KW-0479">Metal-binding</keyword>
<dbReference type="Proteomes" id="UP000011087">
    <property type="component" value="Unassembled WGS sequence"/>
</dbReference>
<comment type="catalytic activity">
    <reaction evidence="13">
        <text>pyruvate + ATP = phosphoenolpyruvate + ADP + H(+)</text>
        <dbReference type="Rhea" id="RHEA:18157"/>
        <dbReference type="ChEBI" id="CHEBI:15361"/>
        <dbReference type="ChEBI" id="CHEBI:15378"/>
        <dbReference type="ChEBI" id="CHEBI:30616"/>
        <dbReference type="ChEBI" id="CHEBI:58702"/>
        <dbReference type="ChEBI" id="CHEBI:456216"/>
        <dbReference type="EC" id="2.7.1.40"/>
    </reaction>
</comment>
<evidence type="ECO:0000259" key="15">
    <source>
        <dbReference type="Pfam" id="PF00224"/>
    </source>
</evidence>
<dbReference type="InterPro" id="IPR015806">
    <property type="entry name" value="Pyrv_Knase_insert_dom_sf"/>
</dbReference>
<dbReference type="InterPro" id="IPR036918">
    <property type="entry name" value="Pyrv_Knase_C_sf"/>
</dbReference>
<dbReference type="PaxDb" id="55529-EKX52520"/>
<reference evidence="18" key="3">
    <citation type="submission" date="2015-06" db="UniProtKB">
        <authorList>
            <consortium name="EnsemblProtists"/>
        </authorList>
    </citation>
    <scope>IDENTIFICATION</scope>
</reference>
<dbReference type="GO" id="GO:0000287">
    <property type="term" value="F:magnesium ion binding"/>
    <property type="evidence" value="ECO:0007669"/>
    <property type="project" value="InterPro"/>
</dbReference>
<dbReference type="Gene3D" id="3.20.20.60">
    <property type="entry name" value="Phosphoenolpyruvate-binding domains"/>
    <property type="match status" value="1"/>
</dbReference>
<keyword evidence="8 13" id="KW-0418">Kinase</keyword>
<evidence type="ECO:0000256" key="9">
    <source>
        <dbReference type="ARBA" id="ARBA00022840"/>
    </source>
</evidence>
<gene>
    <name evidence="17" type="ORF">GUITHDRAFT_101689</name>
</gene>
<evidence type="ECO:0000256" key="11">
    <source>
        <dbReference type="ARBA" id="ARBA00023152"/>
    </source>
</evidence>
<dbReference type="AlphaFoldDB" id="L1JWE0"/>
<dbReference type="PROSITE" id="PS00110">
    <property type="entry name" value="PYRUVATE_KINASE"/>
    <property type="match status" value="1"/>
</dbReference>
<accession>L1JWE0</accession>
<evidence type="ECO:0000256" key="14">
    <source>
        <dbReference type="SAM" id="MobiDB-lite"/>
    </source>
</evidence>
<dbReference type="NCBIfam" id="NF004978">
    <property type="entry name" value="PRK06354.1"/>
    <property type="match status" value="1"/>
</dbReference>
<dbReference type="InterPro" id="IPR018209">
    <property type="entry name" value="Pyrv_Knase_AS"/>
</dbReference>
<dbReference type="EC" id="2.7.1.40" evidence="4 13"/>
<dbReference type="Pfam" id="PF00224">
    <property type="entry name" value="PK"/>
    <property type="match status" value="1"/>
</dbReference>
<dbReference type="EMBL" id="JH992972">
    <property type="protein sequence ID" value="EKX52520.1"/>
    <property type="molecule type" value="Genomic_DNA"/>
</dbReference>
<sequence length="590" mass="63826">MHNHPTVRILNASDRSLQCGPEPSAERETSQEEHKDAQGHVPPLAQASSGYLKLRSNLSGKNTRMTSPKLHRLPSLEKDVYTAQINEEEQLVCMRLRGGTGCALENNLSINFKDSDSFSPARGAVHTKFICTIGPITQSVEMISKLIESGMNVARMNFSHGDHAYHAQTIANIRESLKKSKRMCAIMLDTKGPEIRTGMIKDGKEIMLEIGQEFTLYNDWDKPGDQNGVGQSYANLAESVEIGGVILIDDGLIALTVMEKDGGNVKCKVMNNGLLGSKKGVNLPGCKITLPALTEKDKGDLKFGCEQGIDLSPLPSNFLNENGGERIKIISKIENQEGLQNFDEILAVTDAIMVARGDLGVEIPGEKVALAQKMMISKCNIQGKPVVTATQMLDSMIYNPRPTRAETSDVANAVFDGTDCVMLSGETAKGKYPLQAIEMMVKICREAEKVVDHTQTFAALRQYAKTLGPDEINEAIASSAVKTAFDLRASLVLCLTETGRTARLVCKYKPMAPVLCATSDEQVARQCLVLRGCYPMVVGSMVGSASLIARCLATAKVNGLCKVGDVCVVISGMKEGISGGTNVLRVLKIE</sequence>
<evidence type="ECO:0000256" key="8">
    <source>
        <dbReference type="ARBA" id="ARBA00022777"/>
    </source>
</evidence>
<dbReference type="InterPro" id="IPR015813">
    <property type="entry name" value="Pyrv/PenolPyrv_kinase-like_dom"/>
</dbReference>
<evidence type="ECO:0000256" key="2">
    <source>
        <dbReference type="ARBA" id="ARBA00004997"/>
    </source>
</evidence>
<proteinExistence type="inferred from homology"/>
<keyword evidence="9" id="KW-0067">ATP-binding</keyword>
<evidence type="ECO:0000256" key="10">
    <source>
        <dbReference type="ARBA" id="ARBA00022842"/>
    </source>
</evidence>
<dbReference type="GO" id="GO:0004743">
    <property type="term" value="F:pyruvate kinase activity"/>
    <property type="evidence" value="ECO:0007669"/>
    <property type="project" value="UniProtKB-EC"/>
</dbReference>
<evidence type="ECO:0000313" key="17">
    <source>
        <dbReference type="EMBL" id="EKX52520.1"/>
    </source>
</evidence>
<dbReference type="Pfam" id="PF02887">
    <property type="entry name" value="PK_C"/>
    <property type="match status" value="1"/>
</dbReference>
<evidence type="ECO:0000256" key="7">
    <source>
        <dbReference type="ARBA" id="ARBA00022741"/>
    </source>
</evidence>
<feature type="region of interest" description="Disordered" evidence="14">
    <location>
        <begin position="1"/>
        <end position="46"/>
    </location>
</feature>
<dbReference type="NCBIfam" id="NF004491">
    <property type="entry name" value="PRK05826.1"/>
    <property type="match status" value="1"/>
</dbReference>
<dbReference type="InterPro" id="IPR015793">
    <property type="entry name" value="Pyrv_Knase_brl"/>
</dbReference>
<dbReference type="FunFam" id="2.40.33.10:FF:000001">
    <property type="entry name" value="Pyruvate kinase"/>
    <property type="match status" value="1"/>
</dbReference>
<evidence type="ECO:0000256" key="6">
    <source>
        <dbReference type="ARBA" id="ARBA00022723"/>
    </source>
</evidence>
<evidence type="ECO:0000313" key="18">
    <source>
        <dbReference type="EnsemblProtists" id="EKX52520"/>
    </source>
</evidence>
<dbReference type="SUPFAM" id="SSF52935">
    <property type="entry name" value="PK C-terminal domain-like"/>
    <property type="match status" value="1"/>
</dbReference>
<reference evidence="17 19" key="1">
    <citation type="journal article" date="2012" name="Nature">
        <title>Algal genomes reveal evolutionary mosaicism and the fate of nucleomorphs.</title>
        <authorList>
            <consortium name="DOE Joint Genome Institute"/>
            <person name="Curtis B.A."/>
            <person name="Tanifuji G."/>
            <person name="Burki F."/>
            <person name="Gruber A."/>
            <person name="Irimia M."/>
            <person name="Maruyama S."/>
            <person name="Arias M.C."/>
            <person name="Ball S.G."/>
            <person name="Gile G.H."/>
            <person name="Hirakawa Y."/>
            <person name="Hopkins J.F."/>
            <person name="Kuo A."/>
            <person name="Rensing S.A."/>
            <person name="Schmutz J."/>
            <person name="Symeonidi A."/>
            <person name="Elias M."/>
            <person name="Eveleigh R.J."/>
            <person name="Herman E.K."/>
            <person name="Klute M.J."/>
            <person name="Nakayama T."/>
            <person name="Obornik M."/>
            <person name="Reyes-Prieto A."/>
            <person name="Armbrust E.V."/>
            <person name="Aves S.J."/>
            <person name="Beiko R.G."/>
            <person name="Coutinho P."/>
            <person name="Dacks J.B."/>
            <person name="Durnford D.G."/>
            <person name="Fast N.M."/>
            <person name="Green B.R."/>
            <person name="Grisdale C.J."/>
            <person name="Hempel F."/>
            <person name="Henrissat B."/>
            <person name="Hoppner M.P."/>
            <person name="Ishida K."/>
            <person name="Kim E."/>
            <person name="Koreny L."/>
            <person name="Kroth P.G."/>
            <person name="Liu Y."/>
            <person name="Malik S.B."/>
            <person name="Maier U.G."/>
            <person name="McRose D."/>
            <person name="Mock T."/>
            <person name="Neilson J.A."/>
            <person name="Onodera N.T."/>
            <person name="Poole A.M."/>
            <person name="Pritham E.J."/>
            <person name="Richards T.A."/>
            <person name="Rocap G."/>
            <person name="Roy S.W."/>
            <person name="Sarai C."/>
            <person name="Schaack S."/>
            <person name="Shirato S."/>
            <person name="Slamovits C.H."/>
            <person name="Spencer D.F."/>
            <person name="Suzuki S."/>
            <person name="Worden A.Z."/>
            <person name="Zauner S."/>
            <person name="Barry K."/>
            <person name="Bell C."/>
            <person name="Bharti A.K."/>
            <person name="Crow J.A."/>
            <person name="Grimwood J."/>
            <person name="Kramer R."/>
            <person name="Lindquist E."/>
            <person name="Lucas S."/>
            <person name="Salamov A."/>
            <person name="McFadden G.I."/>
            <person name="Lane C.E."/>
            <person name="Keeling P.J."/>
            <person name="Gray M.W."/>
            <person name="Grigoriev I.V."/>
            <person name="Archibald J.M."/>
        </authorList>
    </citation>
    <scope>NUCLEOTIDE SEQUENCE</scope>
    <source>
        <strain evidence="17 19">CCMP2712</strain>
    </source>
</reference>
<keyword evidence="19" id="KW-1185">Reference proteome</keyword>
<dbReference type="PANTHER" id="PTHR11817">
    <property type="entry name" value="PYRUVATE KINASE"/>
    <property type="match status" value="1"/>
</dbReference>
<dbReference type="GO" id="GO:0030955">
    <property type="term" value="F:potassium ion binding"/>
    <property type="evidence" value="ECO:0007669"/>
    <property type="project" value="InterPro"/>
</dbReference>
<evidence type="ECO:0000256" key="4">
    <source>
        <dbReference type="ARBA" id="ARBA00012142"/>
    </source>
</evidence>
<keyword evidence="11 13" id="KW-0324">Glycolysis</keyword>
<dbReference type="InterPro" id="IPR015795">
    <property type="entry name" value="Pyrv_Knase_C"/>
</dbReference>
<dbReference type="GO" id="GO:0016301">
    <property type="term" value="F:kinase activity"/>
    <property type="evidence" value="ECO:0007669"/>
    <property type="project" value="UniProtKB-KW"/>
</dbReference>